<dbReference type="Pfam" id="PF08264">
    <property type="entry name" value="Anticodon_1"/>
    <property type="match status" value="1"/>
</dbReference>
<organism evidence="17 18">
    <name type="scientific">Rhodotorula taiwanensis</name>
    <dbReference type="NCBI Taxonomy" id="741276"/>
    <lineage>
        <taxon>Eukaryota</taxon>
        <taxon>Fungi</taxon>
        <taxon>Dikarya</taxon>
        <taxon>Basidiomycota</taxon>
        <taxon>Pucciniomycotina</taxon>
        <taxon>Microbotryomycetes</taxon>
        <taxon>Sporidiobolales</taxon>
        <taxon>Sporidiobolaceae</taxon>
        <taxon>Rhodotorula</taxon>
    </lineage>
</organism>
<keyword evidence="5 12" id="KW-0547">Nucleotide-binding</keyword>
<evidence type="ECO:0000259" key="16">
    <source>
        <dbReference type="Pfam" id="PF08264"/>
    </source>
</evidence>
<dbReference type="PANTHER" id="PTHR11946:SF109">
    <property type="entry name" value="VALINE--TRNA LIGASE"/>
    <property type="match status" value="1"/>
</dbReference>
<keyword evidence="7 12" id="KW-0648">Protein biosynthesis</keyword>
<feature type="region of interest" description="Disordered" evidence="14">
    <location>
        <begin position="20"/>
        <end position="65"/>
    </location>
</feature>
<dbReference type="InterPro" id="IPR014729">
    <property type="entry name" value="Rossmann-like_a/b/a_fold"/>
</dbReference>
<evidence type="ECO:0000256" key="12">
    <source>
        <dbReference type="RuleBase" id="RU363035"/>
    </source>
</evidence>
<evidence type="ECO:0000256" key="1">
    <source>
        <dbReference type="ARBA" id="ARBA00005594"/>
    </source>
</evidence>
<feature type="compositionally biased region" description="Low complexity" evidence="14">
    <location>
        <begin position="119"/>
        <end position="130"/>
    </location>
</feature>
<dbReference type="Gene3D" id="1.10.730.10">
    <property type="entry name" value="Isoleucyl-tRNA Synthetase, Domain 1"/>
    <property type="match status" value="1"/>
</dbReference>
<dbReference type="CDD" id="cd00817">
    <property type="entry name" value="ValRS_core"/>
    <property type="match status" value="1"/>
</dbReference>
<dbReference type="OrthoDB" id="629407at2759"/>
<keyword evidence="3" id="KW-0963">Cytoplasm</keyword>
<dbReference type="GO" id="GO:0004832">
    <property type="term" value="F:valine-tRNA ligase activity"/>
    <property type="evidence" value="ECO:0007669"/>
    <property type="project" value="UniProtKB-EC"/>
</dbReference>
<dbReference type="SUPFAM" id="SSF47323">
    <property type="entry name" value="Anticodon-binding domain of a subclass of class I aminoacyl-tRNA synthetases"/>
    <property type="match status" value="1"/>
</dbReference>
<dbReference type="GO" id="GO:0005829">
    <property type="term" value="C:cytosol"/>
    <property type="evidence" value="ECO:0007669"/>
    <property type="project" value="TreeGrafter"/>
</dbReference>
<dbReference type="InterPro" id="IPR013155">
    <property type="entry name" value="M/V/L/I-tRNA-synth_anticd-bd"/>
</dbReference>
<dbReference type="InterPro" id="IPR001412">
    <property type="entry name" value="aa-tRNA-synth_I_CS"/>
</dbReference>
<evidence type="ECO:0000256" key="4">
    <source>
        <dbReference type="ARBA" id="ARBA00022598"/>
    </source>
</evidence>
<dbReference type="FunFam" id="3.40.50.620:FF:000078">
    <property type="entry name" value="Valine--tRNA ligase, mitochondrial"/>
    <property type="match status" value="1"/>
</dbReference>
<evidence type="ECO:0000256" key="2">
    <source>
        <dbReference type="ARBA" id="ARBA00013169"/>
    </source>
</evidence>
<feature type="compositionally biased region" description="Basic and acidic residues" evidence="14">
    <location>
        <begin position="131"/>
        <end position="142"/>
    </location>
</feature>
<dbReference type="NCBIfam" id="NF004349">
    <property type="entry name" value="PRK05729.1"/>
    <property type="match status" value="1"/>
</dbReference>
<comment type="similarity">
    <text evidence="1 12">Belongs to the class-I aminoacyl-tRNA synthetase family.</text>
</comment>
<keyword evidence="9 12" id="KW-0030">Aminoacyl-tRNA synthetase</keyword>
<dbReference type="InterPro" id="IPR002300">
    <property type="entry name" value="aa-tRNA-synth_Ia"/>
</dbReference>
<evidence type="ECO:0000259" key="15">
    <source>
        <dbReference type="Pfam" id="PF00133"/>
    </source>
</evidence>
<dbReference type="PRINTS" id="PR00986">
    <property type="entry name" value="TRNASYNTHVAL"/>
</dbReference>
<dbReference type="EMBL" id="PJQD01000085">
    <property type="protein sequence ID" value="POY71380.1"/>
    <property type="molecule type" value="Genomic_DNA"/>
</dbReference>
<evidence type="ECO:0000256" key="10">
    <source>
        <dbReference type="ARBA" id="ARBA00029936"/>
    </source>
</evidence>
<dbReference type="InterPro" id="IPR037118">
    <property type="entry name" value="Val-tRNA_synth_C_sf"/>
</dbReference>
<sequence>MLQRLAQLAHRPSSSTLLRIHPARSPAVPRRRSFHHTSSHTMSDKLPAPVPAVAPGTGAIPPVDSQAAPAATAAASDAAATAGDVPLDANGQPLTKSALKRLQKEKDLAAKKALKSSNKPQPAAGGAAAAPKKEKVVKKKEEAPEEPAYVEVPEGHKKDLSNPMAAGYNPDNVEKAWYSWWRSCNYFVPALPSSTPSEYSHFDPEPKFLPRGGKEQGEVDWSQVDPEKTFVIPAPPPNVTGSLHIGHALAFGLQDTLIRWHRMRGFTTLFVPGYDHAGISTQSVVEKRLAKTENLSRHDLGREKFLERCMSWKEEYQGRITNQICRLGVSCDWDRVAFTMDPALSKAVAETFVRLHDDGIIYRANRLVNWCVAMNTTLSNLEVDQKVLNGRTQLSVPGYDPKEKFEFGVITSFAYPLEGSDEKIVIATTRPETLLGDTAIAVHPDDERYKARLRHLHGKYALHPFLDRRLPIITDAIAVDMSFGTGAVKMTPAHDPNDYEVGMRHKLEFINILNDDGTLNANAGPEFEGLKRFHARRKVVEEMKKKGLYVGDAENPMSIPVCAKSGDFIESVMKPQWWVSCKTLAEKAIERTRAGELKIRPQTSESEWYRWLEGIQDWCISRQLWWGHRAPAYFVKVEGVEEDRMSNDYWVTGRDQAEAQARAEQKFPGKKFVLEQDDDVLDTWFSSGLWPFSIQGWPDKNPDLDAFYPSTLLETGWDILFFWVARMVLLGVYLTGQVPFSEVFCHAMIRDAHGRKMSKSLGNVIDPIDVIEGATLQALHAQLRMGNLAAKEVDLAEKGQKKDFPNGIPQCGTDALRFALANYSSGGRDINLEILRVEGYRKFCNKLWNATKFAMLKLEGDFVPAQSEKPTGKESLVEKWILHKLNLAAEKVNAALHERNFMAATSEAYSFWLYEICDVYIEAIKLITDPAAKDAEARRSAQNTLYTVLDNGLRLLHPFMPFVTEELWQRLPRRPTDKTPSIMLARFPEKHADRDFAAAEKEFDLAFNGVRAIRSMATSYNLNSKLQVFFLARTPELASTLRASQDALSVLIKGCASFTVVEKEEDMPEGCVGELVNQDLSAYLLLKGVIDANAEIAKAEKRLAFAQQSLAKLEQQRAAPDYAEKRPENVQAREAAKVDEWKGEISALESAIAKFEKLRI</sequence>
<dbReference type="FunFam" id="1.10.730.10:FF:000009">
    <property type="entry name" value="Valine--tRNA ligase, mitochondrial"/>
    <property type="match status" value="1"/>
</dbReference>
<feature type="compositionally biased region" description="Basic residues" evidence="14">
    <location>
        <begin position="29"/>
        <end position="38"/>
    </location>
</feature>
<dbReference type="HAMAP" id="MF_02004">
    <property type="entry name" value="Val_tRNA_synth_type1"/>
    <property type="match status" value="1"/>
</dbReference>
<dbReference type="FunFam" id="3.90.740.10:FF:000008">
    <property type="entry name" value="Valine--tRNA ligase, mitochondrial"/>
    <property type="match status" value="1"/>
</dbReference>
<keyword evidence="8 13" id="KW-0175">Coiled coil</keyword>
<dbReference type="Gene3D" id="3.40.50.620">
    <property type="entry name" value="HUPs"/>
    <property type="match status" value="2"/>
</dbReference>
<dbReference type="PANTHER" id="PTHR11946">
    <property type="entry name" value="VALYL-TRNA SYNTHETASES"/>
    <property type="match status" value="1"/>
</dbReference>
<accession>A0A2S5B3N2</accession>
<dbReference type="Gene3D" id="1.10.287.380">
    <property type="entry name" value="Valyl-tRNA synthetase, C-terminal domain"/>
    <property type="match status" value="1"/>
</dbReference>
<evidence type="ECO:0000256" key="3">
    <source>
        <dbReference type="ARBA" id="ARBA00022490"/>
    </source>
</evidence>
<reference evidence="17 18" key="1">
    <citation type="journal article" date="2018" name="Front. Microbiol.">
        <title>Prospects for Fungal Bioremediation of Acidic Radioactive Waste Sites: Characterization and Genome Sequence of Rhodotorula taiwanensis MD1149.</title>
        <authorList>
            <person name="Tkavc R."/>
            <person name="Matrosova V.Y."/>
            <person name="Grichenko O.E."/>
            <person name="Gostincar C."/>
            <person name="Volpe R.P."/>
            <person name="Klimenkova P."/>
            <person name="Gaidamakova E.K."/>
            <person name="Zhou C.E."/>
            <person name="Stewart B.J."/>
            <person name="Lyman M.G."/>
            <person name="Malfatti S.A."/>
            <person name="Rubinfeld B."/>
            <person name="Courtot M."/>
            <person name="Singh J."/>
            <person name="Dalgard C.L."/>
            <person name="Hamilton T."/>
            <person name="Frey K.G."/>
            <person name="Gunde-Cimerman N."/>
            <person name="Dugan L."/>
            <person name="Daly M.J."/>
        </authorList>
    </citation>
    <scope>NUCLEOTIDE SEQUENCE [LARGE SCALE GENOMIC DNA]</scope>
    <source>
        <strain evidence="17 18">MD1149</strain>
    </source>
</reference>
<dbReference type="FunFam" id="3.90.740.10:FF:000010">
    <property type="entry name" value="Valine--tRNA ligase"/>
    <property type="match status" value="1"/>
</dbReference>
<gene>
    <name evidence="17" type="ORF">BMF94_5692</name>
</gene>
<evidence type="ECO:0000313" key="17">
    <source>
        <dbReference type="EMBL" id="POY71380.1"/>
    </source>
</evidence>
<dbReference type="EC" id="6.1.1.9" evidence="2"/>
<protein>
    <recommendedName>
        <fullName evidence="2">valine--tRNA ligase</fullName>
        <ecNumber evidence="2">6.1.1.9</ecNumber>
    </recommendedName>
    <alternativeName>
        <fullName evidence="10">Valyl-tRNA synthetase</fullName>
    </alternativeName>
</protein>
<dbReference type="InterPro" id="IPR033705">
    <property type="entry name" value="Anticodon_Ia_Val"/>
</dbReference>
<dbReference type="GO" id="GO:0006438">
    <property type="term" value="P:valyl-tRNA aminoacylation"/>
    <property type="evidence" value="ECO:0007669"/>
    <property type="project" value="InterPro"/>
</dbReference>
<evidence type="ECO:0000256" key="14">
    <source>
        <dbReference type="SAM" id="MobiDB-lite"/>
    </source>
</evidence>
<dbReference type="Gene3D" id="3.90.740.10">
    <property type="entry name" value="Valyl/Leucyl/Isoleucyl-tRNA synthetase, editing domain"/>
    <property type="match status" value="1"/>
</dbReference>
<comment type="caution">
    <text evidence="17">The sequence shown here is derived from an EMBL/GenBank/DDBJ whole genome shotgun (WGS) entry which is preliminary data.</text>
</comment>
<dbReference type="GO" id="GO:0005524">
    <property type="term" value="F:ATP binding"/>
    <property type="evidence" value="ECO:0007669"/>
    <property type="project" value="UniProtKB-KW"/>
</dbReference>
<evidence type="ECO:0000256" key="9">
    <source>
        <dbReference type="ARBA" id="ARBA00023146"/>
    </source>
</evidence>
<dbReference type="InterPro" id="IPR009080">
    <property type="entry name" value="tRNAsynth_Ia_anticodon-bd"/>
</dbReference>
<keyword evidence="18" id="KW-1185">Reference proteome</keyword>
<proteinExistence type="inferred from homology"/>
<dbReference type="Proteomes" id="UP000237144">
    <property type="component" value="Unassembled WGS sequence"/>
</dbReference>
<dbReference type="InterPro" id="IPR009008">
    <property type="entry name" value="Val/Leu/Ile-tRNA-synth_edit"/>
</dbReference>
<evidence type="ECO:0000313" key="18">
    <source>
        <dbReference type="Proteomes" id="UP000237144"/>
    </source>
</evidence>
<dbReference type="PROSITE" id="PS00178">
    <property type="entry name" value="AA_TRNA_LIGASE_I"/>
    <property type="match status" value="1"/>
</dbReference>
<dbReference type="Pfam" id="PF00133">
    <property type="entry name" value="tRNA-synt_1"/>
    <property type="match status" value="1"/>
</dbReference>
<name>A0A2S5B3N2_9BASI</name>
<dbReference type="SUPFAM" id="SSF50677">
    <property type="entry name" value="ValRS/IleRS/LeuRS editing domain"/>
    <property type="match status" value="1"/>
</dbReference>
<dbReference type="STRING" id="741276.A0A2S5B3N2"/>
<feature type="coiled-coil region" evidence="13">
    <location>
        <begin position="1089"/>
        <end position="1158"/>
    </location>
</feature>
<evidence type="ECO:0000256" key="11">
    <source>
        <dbReference type="ARBA" id="ARBA00047552"/>
    </source>
</evidence>
<dbReference type="NCBIfam" id="TIGR00422">
    <property type="entry name" value="valS"/>
    <property type="match status" value="1"/>
</dbReference>
<keyword evidence="6 12" id="KW-0067">ATP-binding</keyword>
<dbReference type="AlphaFoldDB" id="A0A2S5B3N2"/>
<dbReference type="GO" id="GO:0002161">
    <property type="term" value="F:aminoacyl-tRNA deacylase activity"/>
    <property type="evidence" value="ECO:0007669"/>
    <property type="project" value="InterPro"/>
</dbReference>
<dbReference type="InterPro" id="IPR002303">
    <property type="entry name" value="Valyl-tRNA_ligase"/>
</dbReference>
<keyword evidence="4 12" id="KW-0436">Ligase</keyword>
<feature type="domain" description="Methionyl/Valyl/Leucyl/Isoleucyl-tRNA synthetase anticodon-binding" evidence="16">
    <location>
        <begin position="878"/>
        <end position="1027"/>
    </location>
</feature>
<feature type="compositionally biased region" description="Low complexity" evidence="14">
    <location>
        <begin position="51"/>
        <end position="65"/>
    </location>
</feature>
<evidence type="ECO:0000256" key="13">
    <source>
        <dbReference type="SAM" id="Coils"/>
    </source>
</evidence>
<feature type="domain" description="Aminoacyl-tRNA synthetase class Ia" evidence="15">
    <location>
        <begin position="225"/>
        <end position="832"/>
    </location>
</feature>
<evidence type="ECO:0000256" key="5">
    <source>
        <dbReference type="ARBA" id="ARBA00022741"/>
    </source>
</evidence>
<feature type="region of interest" description="Disordered" evidence="14">
    <location>
        <begin position="111"/>
        <end position="156"/>
    </location>
</feature>
<dbReference type="CDD" id="cd07962">
    <property type="entry name" value="Anticodon_Ia_Val"/>
    <property type="match status" value="1"/>
</dbReference>
<evidence type="ECO:0000256" key="6">
    <source>
        <dbReference type="ARBA" id="ARBA00022840"/>
    </source>
</evidence>
<evidence type="ECO:0000256" key="7">
    <source>
        <dbReference type="ARBA" id="ARBA00022917"/>
    </source>
</evidence>
<evidence type="ECO:0000256" key="8">
    <source>
        <dbReference type="ARBA" id="ARBA00023054"/>
    </source>
</evidence>
<dbReference type="SUPFAM" id="SSF52374">
    <property type="entry name" value="Nucleotidylyl transferase"/>
    <property type="match status" value="1"/>
</dbReference>
<comment type="catalytic activity">
    <reaction evidence="11">
        <text>tRNA(Val) + L-valine + ATP = L-valyl-tRNA(Val) + AMP + diphosphate</text>
        <dbReference type="Rhea" id="RHEA:10704"/>
        <dbReference type="Rhea" id="RHEA-COMP:9672"/>
        <dbReference type="Rhea" id="RHEA-COMP:9708"/>
        <dbReference type="ChEBI" id="CHEBI:30616"/>
        <dbReference type="ChEBI" id="CHEBI:33019"/>
        <dbReference type="ChEBI" id="CHEBI:57762"/>
        <dbReference type="ChEBI" id="CHEBI:78442"/>
        <dbReference type="ChEBI" id="CHEBI:78537"/>
        <dbReference type="ChEBI" id="CHEBI:456215"/>
        <dbReference type="EC" id="6.1.1.9"/>
    </reaction>
</comment>